<organism evidence="2 3">
    <name type="scientific">Cerrena zonata</name>
    <dbReference type="NCBI Taxonomy" id="2478898"/>
    <lineage>
        <taxon>Eukaryota</taxon>
        <taxon>Fungi</taxon>
        <taxon>Dikarya</taxon>
        <taxon>Basidiomycota</taxon>
        <taxon>Agaricomycotina</taxon>
        <taxon>Agaricomycetes</taxon>
        <taxon>Polyporales</taxon>
        <taxon>Cerrenaceae</taxon>
        <taxon>Cerrena</taxon>
    </lineage>
</organism>
<dbReference type="Proteomes" id="UP001385951">
    <property type="component" value="Unassembled WGS sequence"/>
</dbReference>
<accession>A0AAW0GJ97</accession>
<comment type="caution">
    <text evidence="2">The sequence shown here is derived from an EMBL/GenBank/DDBJ whole genome shotgun (WGS) entry which is preliminary data.</text>
</comment>
<feature type="region of interest" description="Disordered" evidence="1">
    <location>
        <begin position="140"/>
        <end position="214"/>
    </location>
</feature>
<dbReference type="EMBL" id="JASBNA010000005">
    <property type="protein sequence ID" value="KAK7691859.1"/>
    <property type="molecule type" value="Genomic_DNA"/>
</dbReference>
<proteinExistence type="predicted"/>
<protein>
    <submittedName>
        <fullName evidence="2">Uncharacterized protein</fullName>
    </submittedName>
</protein>
<keyword evidence="3" id="KW-1185">Reference proteome</keyword>
<reference evidence="2 3" key="1">
    <citation type="submission" date="2022-09" db="EMBL/GenBank/DDBJ databases">
        <authorList>
            <person name="Palmer J.M."/>
        </authorList>
    </citation>
    <scope>NUCLEOTIDE SEQUENCE [LARGE SCALE GENOMIC DNA]</scope>
    <source>
        <strain evidence="2 3">DSM 7382</strain>
    </source>
</reference>
<evidence type="ECO:0000313" key="3">
    <source>
        <dbReference type="Proteomes" id="UP001385951"/>
    </source>
</evidence>
<feature type="region of interest" description="Disordered" evidence="1">
    <location>
        <begin position="1"/>
        <end position="22"/>
    </location>
</feature>
<dbReference type="AlphaFoldDB" id="A0AAW0GJ97"/>
<evidence type="ECO:0000256" key="1">
    <source>
        <dbReference type="SAM" id="MobiDB-lite"/>
    </source>
</evidence>
<feature type="compositionally biased region" description="Acidic residues" evidence="1">
    <location>
        <begin position="165"/>
        <end position="214"/>
    </location>
</feature>
<sequence>MSSTHRVPKPPRRRKGKHTKKVCRRQVLRDQIRIPLTAQYRRLRGKVDGVIPWKYLWKATKRDRLVLVGYPFPGPFFNPADLHLDKMEKVAAAVQNGTCYFEKVSKETVAELSIGHQQDIAEGNAVPPLPRKIRSDKFTTRGCHLNPATRTKKRRRGKLPNSPEIVEDSDMEEDDEIEDWETSDEEMGCVSEIEDWEDSEMDVDMVDSDPISDW</sequence>
<gene>
    <name evidence="2" type="ORF">QCA50_005263</name>
</gene>
<evidence type="ECO:0000313" key="2">
    <source>
        <dbReference type="EMBL" id="KAK7691859.1"/>
    </source>
</evidence>
<name>A0AAW0GJ97_9APHY</name>